<name>A0AAW0WP26_CHEQU</name>
<evidence type="ECO:0000313" key="16">
    <source>
        <dbReference type="EMBL" id="KAK8729214.1"/>
    </source>
</evidence>
<evidence type="ECO:0000256" key="8">
    <source>
        <dbReference type="ARBA" id="ARBA00023004"/>
    </source>
</evidence>
<dbReference type="HAMAP" id="MF_03183">
    <property type="entry name" value="Endonuclease_III_Nth"/>
    <property type="match status" value="1"/>
</dbReference>
<dbReference type="SUPFAM" id="SSF48150">
    <property type="entry name" value="DNA-glycosylase"/>
    <property type="match status" value="1"/>
</dbReference>
<organism evidence="16 17">
    <name type="scientific">Cherax quadricarinatus</name>
    <name type="common">Australian red claw crayfish</name>
    <dbReference type="NCBI Taxonomy" id="27406"/>
    <lineage>
        <taxon>Eukaryota</taxon>
        <taxon>Metazoa</taxon>
        <taxon>Ecdysozoa</taxon>
        <taxon>Arthropoda</taxon>
        <taxon>Crustacea</taxon>
        <taxon>Multicrustacea</taxon>
        <taxon>Malacostraca</taxon>
        <taxon>Eumalacostraca</taxon>
        <taxon>Eucarida</taxon>
        <taxon>Decapoda</taxon>
        <taxon>Pleocyemata</taxon>
        <taxon>Astacidea</taxon>
        <taxon>Parastacoidea</taxon>
        <taxon>Parastacidae</taxon>
        <taxon>Cherax</taxon>
    </lineage>
</organism>
<feature type="domain" description="HhH-GPD" evidence="15">
    <location>
        <begin position="184"/>
        <end position="334"/>
    </location>
</feature>
<dbReference type="Gene3D" id="1.10.1670.10">
    <property type="entry name" value="Helix-hairpin-Helix base-excision DNA repair enzymes (C-terminal)"/>
    <property type="match status" value="1"/>
</dbReference>
<dbReference type="AlphaFoldDB" id="A0AAW0WP26"/>
<dbReference type="PANTHER" id="PTHR43286">
    <property type="entry name" value="ENDONUCLEASE III-LIKE PROTEIN 1"/>
    <property type="match status" value="1"/>
</dbReference>
<dbReference type="EMBL" id="JARKIK010000068">
    <property type="protein sequence ID" value="KAK8729214.1"/>
    <property type="molecule type" value="Genomic_DNA"/>
</dbReference>
<keyword evidence="9" id="KW-0411">Iron-sulfur</keyword>
<evidence type="ECO:0000256" key="5">
    <source>
        <dbReference type="ARBA" id="ARBA00022763"/>
    </source>
</evidence>
<comment type="catalytic activity">
    <reaction evidence="13">
        <text>2'-deoxyribonucleotide-(2'-deoxyribose 5'-phosphate)-2'-deoxyribonucleotide-DNA = a 3'-end 2'-deoxyribonucleotide-(2,3-dehydro-2,3-deoxyribose 5'-phosphate)-DNA + a 5'-end 5'-phospho-2'-deoxyribonucleoside-DNA + H(+)</text>
        <dbReference type="Rhea" id="RHEA:66592"/>
        <dbReference type="Rhea" id="RHEA-COMP:13180"/>
        <dbReference type="Rhea" id="RHEA-COMP:16897"/>
        <dbReference type="Rhea" id="RHEA-COMP:17067"/>
        <dbReference type="ChEBI" id="CHEBI:15378"/>
        <dbReference type="ChEBI" id="CHEBI:136412"/>
        <dbReference type="ChEBI" id="CHEBI:157695"/>
        <dbReference type="ChEBI" id="CHEBI:167181"/>
        <dbReference type="EC" id="4.2.99.18"/>
    </reaction>
</comment>
<evidence type="ECO:0000313" key="17">
    <source>
        <dbReference type="Proteomes" id="UP001445076"/>
    </source>
</evidence>
<reference evidence="16 17" key="1">
    <citation type="journal article" date="2024" name="BMC Genomics">
        <title>Genome assembly of redclaw crayfish (Cherax quadricarinatus) provides insights into its immune adaptation and hypoxia tolerance.</title>
        <authorList>
            <person name="Liu Z."/>
            <person name="Zheng J."/>
            <person name="Li H."/>
            <person name="Fang K."/>
            <person name="Wang S."/>
            <person name="He J."/>
            <person name="Zhou D."/>
            <person name="Weng S."/>
            <person name="Chi M."/>
            <person name="Gu Z."/>
            <person name="He J."/>
            <person name="Li F."/>
            <person name="Wang M."/>
        </authorList>
    </citation>
    <scope>NUCLEOTIDE SEQUENCE [LARGE SCALE GENOMIC DNA]</scope>
    <source>
        <strain evidence="16">ZL_2023a</strain>
    </source>
</reference>
<dbReference type="GO" id="GO:0051539">
    <property type="term" value="F:4 iron, 4 sulfur cluster binding"/>
    <property type="evidence" value="ECO:0007669"/>
    <property type="project" value="UniProtKB-KW"/>
</dbReference>
<feature type="compositionally biased region" description="Polar residues" evidence="14">
    <location>
        <begin position="88"/>
        <end position="106"/>
    </location>
</feature>
<protein>
    <recommendedName>
        <fullName evidence="2">DNA-(apurinic or apyrimidinic site) lyase</fullName>
        <ecNumber evidence="2">4.2.99.18</ecNumber>
    </recommendedName>
</protein>
<dbReference type="PANTHER" id="PTHR43286:SF1">
    <property type="entry name" value="ENDONUCLEASE III-LIKE PROTEIN 1"/>
    <property type="match status" value="1"/>
</dbReference>
<keyword evidence="5" id="KW-0227">DNA damage</keyword>
<dbReference type="FunFam" id="1.10.340.30:FF:000005">
    <property type="entry name" value="Endonuclease III-like protein 1"/>
    <property type="match status" value="1"/>
</dbReference>
<evidence type="ECO:0000256" key="2">
    <source>
        <dbReference type="ARBA" id="ARBA00012720"/>
    </source>
</evidence>
<dbReference type="GO" id="GO:0000703">
    <property type="term" value="F:oxidized pyrimidine nucleobase lesion DNA N-glycosylase activity"/>
    <property type="evidence" value="ECO:0007669"/>
    <property type="project" value="TreeGrafter"/>
</dbReference>
<evidence type="ECO:0000256" key="11">
    <source>
        <dbReference type="ARBA" id="ARBA00023239"/>
    </source>
</evidence>
<evidence type="ECO:0000256" key="1">
    <source>
        <dbReference type="ARBA" id="ARBA00008343"/>
    </source>
</evidence>
<comment type="similarity">
    <text evidence="1">Belongs to the Nth/MutY family.</text>
</comment>
<feature type="region of interest" description="Disordered" evidence="14">
    <location>
        <begin position="88"/>
        <end position="109"/>
    </location>
</feature>
<dbReference type="FunFam" id="1.10.1670.10:FF:000003">
    <property type="entry name" value="Endonuclease III homolog"/>
    <property type="match status" value="1"/>
</dbReference>
<evidence type="ECO:0000259" key="15">
    <source>
        <dbReference type="SMART" id="SM00478"/>
    </source>
</evidence>
<evidence type="ECO:0000256" key="9">
    <source>
        <dbReference type="ARBA" id="ARBA00023014"/>
    </source>
</evidence>
<dbReference type="Pfam" id="PF00730">
    <property type="entry name" value="HhH-GPD"/>
    <property type="match status" value="1"/>
</dbReference>
<dbReference type="InterPro" id="IPR000445">
    <property type="entry name" value="HhH_motif"/>
</dbReference>
<evidence type="ECO:0000256" key="13">
    <source>
        <dbReference type="ARBA" id="ARBA00044632"/>
    </source>
</evidence>
<dbReference type="Gene3D" id="1.10.340.30">
    <property type="entry name" value="Hypothetical protein, domain 2"/>
    <property type="match status" value="1"/>
</dbReference>
<comment type="caution">
    <text evidence="16">The sequence shown here is derived from an EMBL/GenBank/DDBJ whole genome shotgun (WGS) entry which is preliminary data.</text>
</comment>
<dbReference type="EC" id="4.2.99.18" evidence="2"/>
<dbReference type="Proteomes" id="UP001445076">
    <property type="component" value="Unassembled WGS sequence"/>
</dbReference>
<keyword evidence="4" id="KW-0479">Metal-binding</keyword>
<keyword evidence="11" id="KW-0456">Lyase</keyword>
<gene>
    <name evidence="16" type="ORF">OTU49_008679</name>
</gene>
<keyword evidence="17" id="KW-1185">Reference proteome</keyword>
<keyword evidence="12" id="KW-0326">Glycosidase</keyword>
<dbReference type="Pfam" id="PF00633">
    <property type="entry name" value="HHH"/>
    <property type="match status" value="1"/>
</dbReference>
<evidence type="ECO:0000256" key="14">
    <source>
        <dbReference type="SAM" id="MobiDB-lite"/>
    </source>
</evidence>
<dbReference type="InterPro" id="IPR003265">
    <property type="entry name" value="HhH-GPD_domain"/>
</dbReference>
<evidence type="ECO:0000256" key="7">
    <source>
        <dbReference type="ARBA" id="ARBA00022946"/>
    </source>
</evidence>
<evidence type="ECO:0000256" key="4">
    <source>
        <dbReference type="ARBA" id="ARBA00022723"/>
    </source>
</evidence>
<dbReference type="InterPro" id="IPR011257">
    <property type="entry name" value="DNA_glycosylase"/>
</dbReference>
<dbReference type="GO" id="GO:0006285">
    <property type="term" value="P:base-excision repair, AP site formation"/>
    <property type="evidence" value="ECO:0007669"/>
    <property type="project" value="InterPro"/>
</dbReference>
<dbReference type="InterPro" id="IPR030841">
    <property type="entry name" value="NTH1"/>
</dbReference>
<dbReference type="PROSITE" id="PS01155">
    <property type="entry name" value="ENDONUCLEASE_III_2"/>
    <property type="match status" value="1"/>
</dbReference>
<keyword evidence="3" id="KW-0004">4Fe-4S</keyword>
<keyword evidence="7" id="KW-0809">Transit peptide</keyword>
<evidence type="ECO:0000256" key="6">
    <source>
        <dbReference type="ARBA" id="ARBA00022801"/>
    </source>
</evidence>
<accession>A0AAW0WP26</accession>
<feature type="non-terminal residue" evidence="16">
    <location>
        <position position="1"/>
    </location>
</feature>
<evidence type="ECO:0000256" key="3">
    <source>
        <dbReference type="ARBA" id="ARBA00022485"/>
    </source>
</evidence>
<sequence>TRMMARVLRSSLTKSQPVGLTGNSNCTSHENTKSQVQDISLCVGNTMLTPNKLSKHLQSSSYIAPAKKLARRCVQIKYEEEPKIDRLSSNQNGIHSDTHPQAINRNSNDEYNHCAGTKKLKMEDEEKALQSRWEPPHWQEVLKNIRQMRAARDAPVDSMGAQKCTDVDAQPEIYRFQVLVSLMLSSQTKDQVTHAAMAKLRAHGLTVDNILATDPDTLGQLIHPVGFWKKKVVYIKKTCEILRKYYGGDIPPTLKDMCKLPGVGPKMAHLCMDIGWGKLTGIGVDTHVHRISNRLGWTGRDTKTPEETRIALESWMPEEIWSDTNLLMVGFGQQICLPVGPKCSQCLNATLCPFGINPLSKSPKINSPLKLPVTGKAC</sequence>
<evidence type="ECO:0000256" key="12">
    <source>
        <dbReference type="ARBA" id="ARBA00023295"/>
    </source>
</evidence>
<keyword evidence="10" id="KW-0234">DNA repair</keyword>
<dbReference type="InterPro" id="IPR004036">
    <property type="entry name" value="Endonuclease-III-like_CS2"/>
</dbReference>
<dbReference type="CDD" id="cd00056">
    <property type="entry name" value="ENDO3c"/>
    <property type="match status" value="1"/>
</dbReference>
<dbReference type="GO" id="GO:0003677">
    <property type="term" value="F:DNA binding"/>
    <property type="evidence" value="ECO:0007669"/>
    <property type="project" value="InterPro"/>
</dbReference>
<dbReference type="InterPro" id="IPR023170">
    <property type="entry name" value="HhH_base_excis_C"/>
</dbReference>
<dbReference type="SMART" id="SM00478">
    <property type="entry name" value="ENDO3c"/>
    <property type="match status" value="1"/>
</dbReference>
<dbReference type="GO" id="GO:0005634">
    <property type="term" value="C:nucleus"/>
    <property type="evidence" value="ECO:0007669"/>
    <property type="project" value="InterPro"/>
</dbReference>
<proteinExistence type="inferred from homology"/>
<dbReference type="GO" id="GO:0006289">
    <property type="term" value="P:nucleotide-excision repair"/>
    <property type="evidence" value="ECO:0007669"/>
    <property type="project" value="TreeGrafter"/>
</dbReference>
<keyword evidence="6" id="KW-0378">Hydrolase</keyword>
<dbReference type="GO" id="GO:0140078">
    <property type="term" value="F:class I DNA-(apurinic or apyrimidinic site) endonuclease activity"/>
    <property type="evidence" value="ECO:0007669"/>
    <property type="project" value="UniProtKB-EC"/>
</dbReference>
<dbReference type="GO" id="GO:0046872">
    <property type="term" value="F:metal ion binding"/>
    <property type="evidence" value="ECO:0007669"/>
    <property type="project" value="UniProtKB-KW"/>
</dbReference>
<keyword evidence="8" id="KW-0408">Iron</keyword>
<evidence type="ECO:0000256" key="10">
    <source>
        <dbReference type="ARBA" id="ARBA00023204"/>
    </source>
</evidence>